<evidence type="ECO:0000259" key="4">
    <source>
        <dbReference type="PROSITE" id="PS51786"/>
    </source>
</evidence>
<dbReference type="GO" id="GO:0006508">
    <property type="term" value="P:proteolysis"/>
    <property type="evidence" value="ECO:0007669"/>
    <property type="project" value="UniProtKB-KW"/>
</dbReference>
<dbReference type="EMBL" id="JACNIG010000199">
    <property type="protein sequence ID" value="MBC8432036.1"/>
    <property type="molecule type" value="Genomic_DNA"/>
</dbReference>
<dbReference type="Pfam" id="PF13654">
    <property type="entry name" value="AAA_32"/>
    <property type="match status" value="1"/>
</dbReference>
<dbReference type="GO" id="GO:0004252">
    <property type="term" value="F:serine-type endopeptidase activity"/>
    <property type="evidence" value="ECO:0007669"/>
    <property type="project" value="UniProtKB-UniRule"/>
</dbReference>
<dbReference type="GO" id="GO:0005524">
    <property type="term" value="F:ATP binding"/>
    <property type="evidence" value="ECO:0007669"/>
    <property type="project" value="InterPro"/>
</dbReference>
<dbReference type="Proteomes" id="UP000605201">
    <property type="component" value="Unassembled WGS sequence"/>
</dbReference>
<dbReference type="EC" id="3.4.21.53" evidence="2"/>
<evidence type="ECO:0000256" key="1">
    <source>
        <dbReference type="ARBA" id="ARBA00022670"/>
    </source>
</evidence>
<dbReference type="PRINTS" id="PR00830">
    <property type="entry name" value="ENDOLAPTASE"/>
</dbReference>
<dbReference type="Pfam" id="PF05362">
    <property type="entry name" value="Lon_C"/>
    <property type="match status" value="1"/>
</dbReference>
<dbReference type="InterPro" id="IPR027065">
    <property type="entry name" value="Lon_Prtase"/>
</dbReference>
<sequence>MPKKNKLSASDLRCICNPKVFNFKNTSEIEPLDEVIGQKRAVQAIEFGLNMKSPGYNIFVTGIEGTGKSTIIRDIVDKHAATQKAPADWCMVNNFKDEYRPKAITVPTGKATRFSKTMSKLIDGLKIELSKAFEHESYQEKKSEIQKIYTDRQRDIFKKTETAARQKNIQLNRTKTGYQTIPVVNDKALSPEEFLVLPKESRTEIERNIEIVQSEIESSLREINKLNQALSIEIDKLMQEITLFVVKGHIEIIKDQYKGCKDIIGYLDEVQTDILENVKDFISAPESKSPLEGFMMPAAPPSFQRYEVNVLVEQESSQKSPVIFETNPTYQNVFGQIEKRAHMGTLTTDFTMVQAGSLLRADGGYLIMEIESILMNPYVWEALKRALQNKLLHIEDVASGLGFGTSSLRPEPIPLEVKVILLGSYYPFQLLQNHDSKFNKIFKVRADFDHEVEKTEDTIQQYARFIARACKEEGLLPLTPKGVAAIVEYCEKYIANKNKLSLRFGPILGILKEADYWARKNKAKLVSDTYVIKALNEYRFRYNLYEEKIHESYVDNTIMIDVESDVIGQVNALSVYQIGDISFGRPTRITAETYMGKQGVINIEREAKLSGKTHDKGVLILSGFLGRTFAQNYTLNLSISITFEQSYGGIDGDSASSTELYAIISSLAETPIRQGIAVTGSVNQKGKIQAIGGVNQKIEGFFDVCKSKGLSGRQGVLIPKANVKNLMLKKEVVDAVKKRKFHIYQVATIEEGIEILTGIKAGVPDDEGNYPPKTVFGRVQTKLKGYLKRSFQLKKEFEDEDNNA</sequence>
<dbReference type="AlphaFoldDB" id="A0A8J6TM21"/>
<dbReference type="Gene3D" id="1.10.8.60">
    <property type="match status" value="1"/>
</dbReference>
<feature type="active site" evidence="2">
    <location>
        <position position="697"/>
    </location>
</feature>
<dbReference type="GO" id="GO:0004176">
    <property type="term" value="F:ATP-dependent peptidase activity"/>
    <property type="evidence" value="ECO:0007669"/>
    <property type="project" value="UniProtKB-UniRule"/>
</dbReference>
<dbReference type="GO" id="GO:0030163">
    <property type="term" value="P:protein catabolic process"/>
    <property type="evidence" value="ECO:0007669"/>
    <property type="project" value="InterPro"/>
</dbReference>
<dbReference type="InterPro" id="IPR046844">
    <property type="entry name" value="Lon-like_helical"/>
</dbReference>
<dbReference type="Pfam" id="PF20437">
    <property type="entry name" value="LonC_helical"/>
    <property type="match status" value="1"/>
</dbReference>
<dbReference type="InterPro" id="IPR041699">
    <property type="entry name" value="AAA_32"/>
</dbReference>
<dbReference type="InterPro" id="IPR014721">
    <property type="entry name" value="Ribsml_uS5_D2-typ_fold_subgr"/>
</dbReference>
<dbReference type="PROSITE" id="PS51786">
    <property type="entry name" value="LON_PROTEOLYTIC"/>
    <property type="match status" value="1"/>
</dbReference>
<name>A0A8J6TM21_9BACT</name>
<keyword evidence="2" id="KW-0378">Hydrolase</keyword>
<dbReference type="InterPro" id="IPR046843">
    <property type="entry name" value="LonB_AAA-LID"/>
</dbReference>
<evidence type="ECO:0000256" key="3">
    <source>
        <dbReference type="SAM" id="Coils"/>
    </source>
</evidence>
<feature type="active site" evidence="2">
    <location>
        <position position="654"/>
    </location>
</feature>
<dbReference type="InterPro" id="IPR027417">
    <property type="entry name" value="P-loop_NTPase"/>
</dbReference>
<comment type="similarity">
    <text evidence="2">Belongs to the peptidase S16 family.</text>
</comment>
<dbReference type="SUPFAM" id="SSF52540">
    <property type="entry name" value="P-loop containing nucleoside triphosphate hydrolases"/>
    <property type="match status" value="1"/>
</dbReference>
<comment type="caution">
    <text evidence="5">The sequence shown here is derived from an EMBL/GenBank/DDBJ whole genome shotgun (WGS) entry which is preliminary data.</text>
</comment>
<dbReference type="InterPro" id="IPR020568">
    <property type="entry name" value="Ribosomal_Su5_D2-typ_SF"/>
</dbReference>
<keyword evidence="3" id="KW-0175">Coiled coil</keyword>
<dbReference type="PANTHER" id="PTHR10046">
    <property type="entry name" value="ATP DEPENDENT LON PROTEASE FAMILY MEMBER"/>
    <property type="match status" value="1"/>
</dbReference>
<keyword evidence="1 2" id="KW-0645">Protease</keyword>
<evidence type="ECO:0000313" key="5">
    <source>
        <dbReference type="EMBL" id="MBC8432036.1"/>
    </source>
</evidence>
<accession>A0A8J6TM21</accession>
<feature type="coiled-coil region" evidence="3">
    <location>
        <begin position="202"/>
        <end position="240"/>
    </location>
</feature>
<proteinExistence type="inferred from homology"/>
<dbReference type="InterPro" id="IPR008269">
    <property type="entry name" value="Lon_proteolytic"/>
</dbReference>
<feature type="domain" description="Lon proteolytic" evidence="4">
    <location>
        <begin position="564"/>
        <end position="759"/>
    </location>
</feature>
<comment type="catalytic activity">
    <reaction evidence="2">
        <text>Hydrolysis of proteins in presence of ATP.</text>
        <dbReference type="EC" id="3.4.21.53"/>
    </reaction>
</comment>
<gene>
    <name evidence="5" type="ORF">H8D96_08960</name>
</gene>
<evidence type="ECO:0000256" key="2">
    <source>
        <dbReference type="PROSITE-ProRule" id="PRU01122"/>
    </source>
</evidence>
<dbReference type="SUPFAM" id="SSF54211">
    <property type="entry name" value="Ribosomal protein S5 domain 2-like"/>
    <property type="match status" value="1"/>
</dbReference>
<dbReference type="Gene3D" id="3.40.50.300">
    <property type="entry name" value="P-loop containing nucleotide triphosphate hydrolases"/>
    <property type="match status" value="2"/>
</dbReference>
<dbReference type="Pfam" id="PF20436">
    <property type="entry name" value="LonB_AAA-LID"/>
    <property type="match status" value="1"/>
</dbReference>
<organism evidence="5 6">
    <name type="scientific">Candidatus Desulfatibia vada</name>
    <dbReference type="NCBI Taxonomy" id="2841696"/>
    <lineage>
        <taxon>Bacteria</taxon>
        <taxon>Pseudomonadati</taxon>
        <taxon>Thermodesulfobacteriota</taxon>
        <taxon>Desulfobacteria</taxon>
        <taxon>Desulfobacterales</taxon>
        <taxon>Desulfobacterales incertae sedis</taxon>
        <taxon>Candidatus Desulfatibia</taxon>
    </lineage>
</organism>
<reference evidence="5 6" key="1">
    <citation type="submission" date="2020-08" db="EMBL/GenBank/DDBJ databases">
        <title>Bridging the membrane lipid divide: bacteria of the FCB group superphylum have the potential to synthesize archaeal ether lipids.</title>
        <authorList>
            <person name="Villanueva L."/>
            <person name="Von Meijenfeldt F.A.B."/>
            <person name="Westbye A.B."/>
            <person name="Yadav S."/>
            <person name="Hopmans E.C."/>
            <person name="Dutilh B.E."/>
            <person name="Sinninghe Damste J.S."/>
        </authorList>
    </citation>
    <scope>NUCLEOTIDE SEQUENCE [LARGE SCALE GENOMIC DNA]</scope>
    <source>
        <strain evidence="5">NIOZ-UU17</strain>
    </source>
</reference>
<dbReference type="Gene3D" id="3.30.230.10">
    <property type="match status" value="1"/>
</dbReference>
<keyword evidence="2" id="KW-0720">Serine protease</keyword>
<protein>
    <recommendedName>
        <fullName evidence="2">endopeptidase La</fullName>
        <ecNumber evidence="2">3.4.21.53</ecNumber>
    </recommendedName>
</protein>
<evidence type="ECO:0000313" key="6">
    <source>
        <dbReference type="Proteomes" id="UP000605201"/>
    </source>
</evidence>